<evidence type="ECO:0000313" key="2">
    <source>
        <dbReference type="Proteomes" id="UP000000844"/>
    </source>
</evidence>
<reference evidence="1 2" key="1">
    <citation type="journal article" date="2009" name="Stand. Genomic Sci.">
        <title>Complete genome sequence of Stackebrandtia nassauensis type strain (LLR-40K-21).</title>
        <authorList>
            <person name="Munk C."/>
            <person name="Lapidus A."/>
            <person name="Copeland A."/>
            <person name="Jando M."/>
            <person name="Mayilraj S."/>
            <person name="Glavina Del Rio T."/>
            <person name="Nolan M."/>
            <person name="Chen F."/>
            <person name="Lucas S."/>
            <person name="Tice H."/>
            <person name="Cheng J.F."/>
            <person name="Han C."/>
            <person name="Detter J.C."/>
            <person name="Bruce D."/>
            <person name="Goodwin L."/>
            <person name="Chain P."/>
            <person name="Pitluck S."/>
            <person name="Goker M."/>
            <person name="Ovchinikova G."/>
            <person name="Pati A."/>
            <person name="Ivanova N."/>
            <person name="Mavromatis K."/>
            <person name="Chen A."/>
            <person name="Palaniappan K."/>
            <person name="Land M."/>
            <person name="Hauser L."/>
            <person name="Chang Y.J."/>
            <person name="Jeffries C.D."/>
            <person name="Bristow J."/>
            <person name="Eisen J.A."/>
            <person name="Markowitz V."/>
            <person name="Hugenholtz P."/>
            <person name="Kyrpides N.C."/>
            <person name="Klenk H.P."/>
        </authorList>
    </citation>
    <scope>NUCLEOTIDE SEQUENCE [LARGE SCALE GENOMIC DNA]</scope>
    <source>
        <strain evidence="2">DSM 44728 / CIP 108903 / NRRL B-16338 / NBRC 102104 / LLR-40K-21</strain>
    </source>
</reference>
<dbReference type="EMBL" id="CP001778">
    <property type="protein sequence ID" value="ADD43881.1"/>
    <property type="molecule type" value="Genomic_DNA"/>
</dbReference>
<dbReference type="KEGG" id="sna:Snas_4232"/>
<accession>D3Q2E8</accession>
<dbReference type="OrthoDB" id="4094653at2"/>
<dbReference type="HOGENOM" id="CLU_1433745_0_0_11"/>
<dbReference type="Proteomes" id="UP000000844">
    <property type="component" value="Chromosome"/>
</dbReference>
<protein>
    <submittedName>
        <fullName evidence="1">Uncharacterized protein</fullName>
    </submittedName>
</protein>
<organism evidence="1 2">
    <name type="scientific">Stackebrandtia nassauensis (strain DSM 44728 / CIP 108903 / NRRL B-16338 / NBRC 102104 / LLR-40K-21)</name>
    <dbReference type="NCBI Taxonomy" id="446470"/>
    <lineage>
        <taxon>Bacteria</taxon>
        <taxon>Bacillati</taxon>
        <taxon>Actinomycetota</taxon>
        <taxon>Actinomycetes</taxon>
        <taxon>Glycomycetales</taxon>
        <taxon>Glycomycetaceae</taxon>
        <taxon>Stackebrandtia</taxon>
    </lineage>
</organism>
<dbReference type="Pfam" id="PF25681">
    <property type="entry name" value="Phage_TTP_17"/>
    <property type="match status" value="1"/>
</dbReference>
<gene>
    <name evidence="1" type="ordered locus">Snas_4232</name>
</gene>
<evidence type="ECO:0000313" key="1">
    <source>
        <dbReference type="EMBL" id="ADD43881.1"/>
    </source>
</evidence>
<dbReference type="InterPro" id="IPR058154">
    <property type="entry name" value="Bxb1_TTP-like"/>
</dbReference>
<dbReference type="RefSeq" id="WP_013019452.1">
    <property type="nucleotide sequence ID" value="NC_013947.1"/>
</dbReference>
<dbReference type="STRING" id="446470.Snas_4232"/>
<dbReference type="AlphaFoldDB" id="D3Q2E8"/>
<keyword evidence="2" id="KW-1185">Reference proteome</keyword>
<proteinExistence type="predicted"/>
<name>D3Q2E8_STANL</name>
<sequence length="200" mass="21878">MLTDGATIIPGKGYIYTAEPSTPRPEYGAEAPAPWVDLGHTSEEGLTISLEVEKTVKKTWRNRVGLRTTVDEVTFELTWMGLQFDTPNLMAYFGGGEVPEPGVFGVTGDFDKPYERALFIRLEDGDAEVDLYLSKVSLGPGDEAEISPEEFAPLPIKAVVLDDADATYLLELMAPHIGYPDKPVAVSRKAKTRKTAKQDA</sequence>